<organism evidence="1">
    <name type="scientific">marine metagenome</name>
    <dbReference type="NCBI Taxonomy" id="408172"/>
    <lineage>
        <taxon>unclassified sequences</taxon>
        <taxon>metagenomes</taxon>
        <taxon>ecological metagenomes</taxon>
    </lineage>
</organism>
<gene>
    <name evidence="1" type="ORF">METZ01_LOCUS130411</name>
</gene>
<evidence type="ECO:0000313" key="1">
    <source>
        <dbReference type="EMBL" id="SVA77557.1"/>
    </source>
</evidence>
<name>A0A381YM53_9ZZZZ</name>
<accession>A0A381YM53</accession>
<proteinExistence type="predicted"/>
<reference evidence="1" key="1">
    <citation type="submission" date="2018-05" db="EMBL/GenBank/DDBJ databases">
        <authorList>
            <person name="Lanie J.A."/>
            <person name="Ng W.-L."/>
            <person name="Kazmierczak K.M."/>
            <person name="Andrzejewski T.M."/>
            <person name="Davidsen T.M."/>
            <person name="Wayne K.J."/>
            <person name="Tettelin H."/>
            <person name="Glass J.I."/>
            <person name="Rusch D."/>
            <person name="Podicherti R."/>
            <person name="Tsui H.-C.T."/>
            <person name="Winkler M.E."/>
        </authorList>
    </citation>
    <scope>NUCLEOTIDE SEQUENCE</scope>
</reference>
<dbReference type="AlphaFoldDB" id="A0A381YM53"/>
<protein>
    <submittedName>
        <fullName evidence="1">Uncharacterized protein</fullName>
    </submittedName>
</protein>
<sequence length="54" mass="6306">MKDNKKVSWEEIAWTNMYSIEALLNILVKKGLITKREVLDELASLQAKRKMDVN</sequence>
<dbReference type="EMBL" id="UINC01018460">
    <property type="protein sequence ID" value="SVA77557.1"/>
    <property type="molecule type" value="Genomic_DNA"/>
</dbReference>